<dbReference type="SUPFAM" id="SSF57756">
    <property type="entry name" value="Retrovirus zinc finger-like domains"/>
    <property type="match status" value="3"/>
</dbReference>
<reference evidence="4 5" key="1">
    <citation type="submission" date="2018-10" db="EMBL/GenBank/DDBJ databases">
        <title>A high-quality apple genome assembly.</title>
        <authorList>
            <person name="Hu J."/>
        </authorList>
    </citation>
    <scope>NUCLEOTIDE SEQUENCE [LARGE SCALE GENOMIC DNA]</scope>
    <source>
        <strain evidence="5">cv. HFTH1</strain>
        <tissue evidence="4">Young leaf</tissue>
    </source>
</reference>
<dbReference type="PANTHER" id="PTHR46978:SF1">
    <property type="entry name" value="ZINC KNUCKLE (CCHC-TYPE) FAMILY PROTEIN"/>
    <property type="match status" value="1"/>
</dbReference>
<organism evidence="4 5">
    <name type="scientific">Malus domestica</name>
    <name type="common">Apple</name>
    <name type="synonym">Pyrus malus</name>
    <dbReference type="NCBI Taxonomy" id="3750"/>
    <lineage>
        <taxon>Eukaryota</taxon>
        <taxon>Viridiplantae</taxon>
        <taxon>Streptophyta</taxon>
        <taxon>Embryophyta</taxon>
        <taxon>Tracheophyta</taxon>
        <taxon>Spermatophyta</taxon>
        <taxon>Magnoliopsida</taxon>
        <taxon>eudicotyledons</taxon>
        <taxon>Gunneridae</taxon>
        <taxon>Pentapetalae</taxon>
        <taxon>rosids</taxon>
        <taxon>fabids</taxon>
        <taxon>Rosales</taxon>
        <taxon>Rosaceae</taxon>
        <taxon>Amygdaloideae</taxon>
        <taxon>Maleae</taxon>
        <taxon>Malus</taxon>
    </lineage>
</organism>
<name>A0A498KBM8_MALDO</name>
<feature type="domain" description="CCHC-type" evidence="3">
    <location>
        <begin position="330"/>
        <end position="343"/>
    </location>
</feature>
<dbReference type="PANTHER" id="PTHR46978">
    <property type="entry name" value="ZINC KNUCKLE (CCHC-TYPE) FAMILY PROTEIN"/>
    <property type="match status" value="1"/>
</dbReference>
<feature type="compositionally biased region" description="Low complexity" evidence="2">
    <location>
        <begin position="474"/>
        <end position="485"/>
    </location>
</feature>
<dbReference type="InterPro" id="IPR036875">
    <property type="entry name" value="Znf_CCHC_sf"/>
</dbReference>
<dbReference type="PROSITE" id="PS50158">
    <property type="entry name" value="ZF_CCHC"/>
    <property type="match status" value="3"/>
</dbReference>
<dbReference type="Pfam" id="PF00098">
    <property type="entry name" value="zf-CCHC"/>
    <property type="match status" value="3"/>
</dbReference>
<evidence type="ECO:0000313" key="5">
    <source>
        <dbReference type="Proteomes" id="UP000290289"/>
    </source>
</evidence>
<feature type="domain" description="CCHC-type" evidence="3">
    <location>
        <begin position="175"/>
        <end position="188"/>
    </location>
</feature>
<proteinExistence type="predicted"/>
<dbReference type="STRING" id="3750.A0A498KBM8"/>
<dbReference type="Proteomes" id="UP000290289">
    <property type="component" value="Chromosome 3"/>
</dbReference>
<feature type="region of interest" description="Disordered" evidence="2">
    <location>
        <begin position="67"/>
        <end position="88"/>
    </location>
</feature>
<keyword evidence="5" id="KW-1185">Reference proteome</keyword>
<accession>A0A498KBM8</accession>
<dbReference type="AlphaFoldDB" id="A0A498KBM8"/>
<evidence type="ECO:0000256" key="1">
    <source>
        <dbReference type="PROSITE-ProRule" id="PRU00047"/>
    </source>
</evidence>
<dbReference type="EMBL" id="RDQH01000329">
    <property type="protein sequence ID" value="RXI04928.1"/>
    <property type="molecule type" value="Genomic_DNA"/>
</dbReference>
<sequence>MGKRERQKAKLDRDEVSEEERELTNQNPSKSAAEQSSSDDDEANEDISLKIVEKALLMRAAKLASDNNAAVSGEPSGGLVELPSSSSSQEAEVAAAGLETKKVRRKERKKNIKKMKIEDQAVVAKEEEKIEEANAVDLAEAKQLENVEFTDNVVLRKLLRGPRYFDPPDCSWGACFNCGEEGHAAVNCTVAKRKKPCFVCGSLEHNAKHCRKGQDCFICKKGGHHAKDCPEKQNGGLLKSQICLKCGDSGHDMFSCRNDYSTDDLKEIQCYVCKRFGHLCCVKYVDTSPWEVSCYKCGSMGHTGMGILYMQACVSLRGGETTGFGTPRLCYKCGEGGHIARECASLVNVTLSVHLPELVHKKIGELPNLSTPVLKRHKERRDYMGFKSAPHDLNKAHERKQTQFEERVFTTPQKAKHRGGWIMDDPGDFSPRKGKKNNWKSPATPSSWGRRVPSLTAGGQASSSRSSKKIWNDSGSPISQGSSKSFQHRYSASRFNNSNGGGFRRNYDCVLFGRCL</sequence>
<feature type="region of interest" description="Disordered" evidence="2">
    <location>
        <begin position="409"/>
        <end position="485"/>
    </location>
</feature>
<keyword evidence="1" id="KW-0863">Zinc-finger</keyword>
<evidence type="ECO:0000313" key="4">
    <source>
        <dbReference type="EMBL" id="RXI04928.1"/>
    </source>
</evidence>
<comment type="caution">
    <text evidence="4">The sequence shown here is derived from an EMBL/GenBank/DDBJ whole genome shotgun (WGS) entry which is preliminary data.</text>
</comment>
<dbReference type="SMART" id="SM00343">
    <property type="entry name" value="ZnF_C2HC"/>
    <property type="match status" value="6"/>
</dbReference>
<feature type="domain" description="CCHC-type" evidence="3">
    <location>
        <begin position="216"/>
        <end position="231"/>
    </location>
</feature>
<dbReference type="Gene3D" id="4.10.60.10">
    <property type="entry name" value="Zinc finger, CCHC-type"/>
    <property type="match status" value="3"/>
</dbReference>
<gene>
    <name evidence="4" type="ORF">DVH24_039202</name>
</gene>
<dbReference type="GO" id="GO:0008270">
    <property type="term" value="F:zinc ion binding"/>
    <property type="evidence" value="ECO:0007669"/>
    <property type="project" value="UniProtKB-KW"/>
</dbReference>
<dbReference type="InterPro" id="IPR001878">
    <property type="entry name" value="Znf_CCHC"/>
</dbReference>
<keyword evidence="1" id="KW-0862">Zinc</keyword>
<evidence type="ECO:0000259" key="3">
    <source>
        <dbReference type="PROSITE" id="PS50158"/>
    </source>
</evidence>
<evidence type="ECO:0000256" key="2">
    <source>
        <dbReference type="SAM" id="MobiDB-lite"/>
    </source>
</evidence>
<keyword evidence="1" id="KW-0479">Metal-binding</keyword>
<dbReference type="GO" id="GO:0003676">
    <property type="term" value="F:nucleic acid binding"/>
    <property type="evidence" value="ECO:0007669"/>
    <property type="project" value="InterPro"/>
</dbReference>
<protein>
    <recommendedName>
        <fullName evidence="3">CCHC-type domain-containing protein</fullName>
    </recommendedName>
</protein>
<feature type="region of interest" description="Disordered" evidence="2">
    <location>
        <begin position="1"/>
        <end position="46"/>
    </location>
</feature>
<feature type="compositionally biased region" description="Low complexity" evidence="2">
    <location>
        <begin position="77"/>
        <end position="88"/>
    </location>
</feature>